<dbReference type="SUPFAM" id="SSF52833">
    <property type="entry name" value="Thioredoxin-like"/>
    <property type="match status" value="2"/>
</dbReference>
<evidence type="ECO:0000256" key="10">
    <source>
        <dbReference type="ARBA" id="ARBA00023284"/>
    </source>
</evidence>
<evidence type="ECO:0000256" key="1">
    <source>
        <dbReference type="ARBA" id="ARBA00001182"/>
    </source>
</evidence>
<dbReference type="EC" id="5.3.4.1" evidence="4"/>
<dbReference type="InterPro" id="IPR036249">
    <property type="entry name" value="Thioredoxin-like_sf"/>
</dbReference>
<evidence type="ECO:0000313" key="14">
    <source>
        <dbReference type="Proteomes" id="UP001142055"/>
    </source>
</evidence>
<keyword evidence="7" id="KW-0256">Endoplasmic reticulum</keyword>
<evidence type="ECO:0000256" key="9">
    <source>
        <dbReference type="ARBA" id="ARBA00023235"/>
    </source>
</evidence>
<dbReference type="EMBL" id="JAPWDV010000001">
    <property type="protein sequence ID" value="KAJ6225225.1"/>
    <property type="molecule type" value="Genomic_DNA"/>
</dbReference>
<keyword evidence="5" id="KW-0732">Signal</keyword>
<dbReference type="Gene3D" id="3.40.30.10">
    <property type="entry name" value="Glutaredoxin"/>
    <property type="match status" value="2"/>
</dbReference>
<name>A0A9Q0MFX0_BLOTA</name>
<accession>A0A9Q0MFX0</accession>
<evidence type="ECO:0000259" key="12">
    <source>
        <dbReference type="PROSITE" id="PS51352"/>
    </source>
</evidence>
<comment type="catalytic activity">
    <reaction evidence="1">
        <text>Catalyzes the rearrangement of -S-S- bonds in proteins.</text>
        <dbReference type="EC" id="5.3.4.1"/>
    </reaction>
</comment>
<dbReference type="PANTHER" id="PTHR45815:SF3">
    <property type="entry name" value="PROTEIN DISULFIDE-ISOMERASE A6"/>
    <property type="match status" value="1"/>
</dbReference>
<keyword evidence="8" id="KW-1015">Disulfide bond</keyword>
<dbReference type="InterPro" id="IPR017937">
    <property type="entry name" value="Thioredoxin_CS"/>
</dbReference>
<dbReference type="GO" id="GO:0003756">
    <property type="term" value="F:protein disulfide isomerase activity"/>
    <property type="evidence" value="ECO:0007669"/>
    <property type="project" value="UniProtKB-EC"/>
</dbReference>
<dbReference type="PROSITE" id="PS51352">
    <property type="entry name" value="THIOREDOXIN_2"/>
    <property type="match status" value="1"/>
</dbReference>
<dbReference type="AlphaFoldDB" id="A0A9Q0MFX0"/>
<dbReference type="GO" id="GO:0034976">
    <property type="term" value="P:response to endoplasmic reticulum stress"/>
    <property type="evidence" value="ECO:0007669"/>
    <property type="project" value="TreeGrafter"/>
</dbReference>
<dbReference type="PROSITE" id="PS00194">
    <property type="entry name" value="THIOREDOXIN_1"/>
    <property type="match status" value="2"/>
</dbReference>
<evidence type="ECO:0000256" key="5">
    <source>
        <dbReference type="ARBA" id="ARBA00022729"/>
    </source>
</evidence>
<dbReference type="CDD" id="cd03001">
    <property type="entry name" value="PDI_a_P5"/>
    <property type="match status" value="1"/>
</dbReference>
<organism evidence="13 14">
    <name type="scientific">Blomia tropicalis</name>
    <name type="common">Mite</name>
    <dbReference type="NCBI Taxonomy" id="40697"/>
    <lineage>
        <taxon>Eukaryota</taxon>
        <taxon>Metazoa</taxon>
        <taxon>Ecdysozoa</taxon>
        <taxon>Arthropoda</taxon>
        <taxon>Chelicerata</taxon>
        <taxon>Arachnida</taxon>
        <taxon>Acari</taxon>
        <taxon>Acariformes</taxon>
        <taxon>Sarcoptiformes</taxon>
        <taxon>Astigmata</taxon>
        <taxon>Glycyphagoidea</taxon>
        <taxon>Echimyopodidae</taxon>
        <taxon>Blomia</taxon>
    </lineage>
</organism>
<keyword evidence="14" id="KW-1185">Reference proteome</keyword>
<sequence>MEAAAYVRGVESRDYQMMNSNIDSRHQMSYDPVSTLIAMNQRENRMVRSLEQATDGLEQFIDQYNSMELSLEDHRPYRPHNYKPLSLFDAIPSTLSYQMFDKQQPPRYSETPIKSTTTTPATTATLYRSMGQDRMTNHATLMCSPTFNPLTMGNHLAPPIPPRYTAVADPSSINDNSLAIHQSNHRRTNQLWVGNNIAWRCCLPKPKSKAAVDRLDSTSLKTACAIKRPNKIYDHNRMTRKLYLVCRRRCDRRCRCRLTKKVTSIVKLQLIISFGARFKLSMLRLSTINYIELTHSLFTVLICMTFIFGQTLALYDGSSPVIELTPTNFESRVTDSDDIWIVEFYAPWCGHCKNLVPEYKKAASALKGVVKVGAVDADAHRDLGGRFGVRGFPTIKIFGKNKKSPIDYNGARNAQGLIDAAFKELRNVVDSRIGGGSGSGKSKSGGSGSAKDVIELTDSNFEEKVLKSDDLWLVEFYAPWCGHCKNLAPIWAEAASKLK</sequence>
<dbReference type="InterPro" id="IPR005788">
    <property type="entry name" value="PDI_thioredoxin-like_dom"/>
</dbReference>
<comment type="similarity">
    <text evidence="3 11">Belongs to the protein disulfide isomerase family.</text>
</comment>
<evidence type="ECO:0000256" key="11">
    <source>
        <dbReference type="RuleBase" id="RU004208"/>
    </source>
</evidence>
<keyword evidence="6" id="KW-0677">Repeat</keyword>
<gene>
    <name evidence="13" type="ORF">RDWZM_003770</name>
</gene>
<proteinExistence type="inferred from homology"/>
<keyword evidence="9" id="KW-0413">Isomerase</keyword>
<dbReference type="Proteomes" id="UP001142055">
    <property type="component" value="Chromosome 1"/>
</dbReference>
<dbReference type="NCBIfam" id="TIGR01126">
    <property type="entry name" value="pdi_dom"/>
    <property type="match status" value="1"/>
</dbReference>
<dbReference type="InterPro" id="IPR013766">
    <property type="entry name" value="Thioredoxin_domain"/>
</dbReference>
<dbReference type="Pfam" id="PF00085">
    <property type="entry name" value="Thioredoxin"/>
    <property type="match status" value="2"/>
</dbReference>
<dbReference type="PRINTS" id="PR00421">
    <property type="entry name" value="THIOREDOXIN"/>
</dbReference>
<reference evidence="13" key="1">
    <citation type="submission" date="2022-12" db="EMBL/GenBank/DDBJ databases">
        <title>Genome assemblies of Blomia tropicalis.</title>
        <authorList>
            <person name="Cui Y."/>
        </authorList>
    </citation>
    <scope>NUCLEOTIDE SEQUENCE</scope>
    <source>
        <tissue evidence="13">Adult mites</tissue>
    </source>
</reference>
<evidence type="ECO:0000256" key="2">
    <source>
        <dbReference type="ARBA" id="ARBA00004319"/>
    </source>
</evidence>
<evidence type="ECO:0000256" key="3">
    <source>
        <dbReference type="ARBA" id="ARBA00006347"/>
    </source>
</evidence>
<keyword evidence="10" id="KW-0676">Redox-active center</keyword>
<evidence type="ECO:0000256" key="8">
    <source>
        <dbReference type="ARBA" id="ARBA00023157"/>
    </source>
</evidence>
<evidence type="ECO:0000256" key="6">
    <source>
        <dbReference type="ARBA" id="ARBA00022737"/>
    </source>
</evidence>
<comment type="subcellular location">
    <subcellularLocation>
        <location evidence="2">Endoplasmic reticulum lumen</location>
    </subcellularLocation>
</comment>
<dbReference type="GO" id="GO:0005788">
    <property type="term" value="C:endoplasmic reticulum lumen"/>
    <property type="evidence" value="ECO:0007669"/>
    <property type="project" value="UniProtKB-SubCell"/>
</dbReference>
<feature type="non-terminal residue" evidence="13">
    <location>
        <position position="1"/>
    </location>
</feature>
<evidence type="ECO:0000256" key="7">
    <source>
        <dbReference type="ARBA" id="ARBA00022824"/>
    </source>
</evidence>
<feature type="domain" description="Thioredoxin" evidence="12">
    <location>
        <begin position="313"/>
        <end position="427"/>
    </location>
</feature>
<comment type="caution">
    <text evidence="13">The sequence shown here is derived from an EMBL/GenBank/DDBJ whole genome shotgun (WGS) entry which is preliminary data.</text>
</comment>
<dbReference type="PANTHER" id="PTHR45815">
    <property type="entry name" value="PROTEIN DISULFIDE-ISOMERASE A6"/>
    <property type="match status" value="1"/>
</dbReference>
<protein>
    <recommendedName>
        <fullName evidence="4">protein disulfide-isomerase</fullName>
        <ecNumber evidence="4">5.3.4.1</ecNumber>
    </recommendedName>
</protein>
<dbReference type="FunFam" id="3.40.30.10:FF:000050">
    <property type="entry name" value="protein disulfide-isomerase A6 isoform X1"/>
    <property type="match status" value="1"/>
</dbReference>
<evidence type="ECO:0000256" key="4">
    <source>
        <dbReference type="ARBA" id="ARBA00012723"/>
    </source>
</evidence>
<dbReference type="GO" id="GO:0015035">
    <property type="term" value="F:protein-disulfide reductase activity"/>
    <property type="evidence" value="ECO:0007669"/>
    <property type="project" value="TreeGrafter"/>
</dbReference>
<evidence type="ECO:0000313" key="13">
    <source>
        <dbReference type="EMBL" id="KAJ6225225.1"/>
    </source>
</evidence>